<dbReference type="PANTHER" id="PTHR33887">
    <property type="entry name" value="PB1 DOMAIN-CONTAINING PROTEIN"/>
    <property type="match status" value="1"/>
</dbReference>
<dbReference type="InterPro" id="IPR039471">
    <property type="entry name" value="CXorf65-like"/>
</dbReference>
<evidence type="ECO:0000313" key="2">
    <source>
        <dbReference type="Proteomes" id="UP000694546"/>
    </source>
</evidence>
<keyword evidence="2" id="KW-1185">Reference proteome</keyword>
<dbReference type="Ensembl" id="ENSGMOT00000071925.1">
    <property type="protein sequence ID" value="ENSGMOP00000057328.1"/>
    <property type="gene ID" value="ENSGMOG00000030313.1"/>
</dbReference>
<dbReference type="PANTHER" id="PTHR33887:SF1">
    <property type="entry name" value="GENE 867-RELATED"/>
    <property type="match status" value="1"/>
</dbReference>
<protein>
    <submittedName>
        <fullName evidence="1">Uncharacterized protein</fullName>
    </submittedName>
</protein>
<dbReference type="AlphaFoldDB" id="A0A8C5C7X8"/>
<reference evidence="1" key="1">
    <citation type="submission" date="2025-08" db="UniProtKB">
        <authorList>
            <consortium name="Ensembl"/>
        </authorList>
    </citation>
    <scope>IDENTIFICATION</scope>
</reference>
<reference evidence="1" key="2">
    <citation type="submission" date="2025-09" db="UniProtKB">
        <authorList>
            <consortium name="Ensembl"/>
        </authorList>
    </citation>
    <scope>IDENTIFICATION</scope>
</reference>
<accession>A0A8C5C7X8</accession>
<proteinExistence type="predicted"/>
<dbReference type="GeneTree" id="ENSGT00940000178089"/>
<name>A0A8C5C7X8_GADMO</name>
<sequence>WQTAGRNCSISTANCVDLMDRCGQVTSLSEKEHSAARAASLLTERHSYVLLRVCRCEESQGQKYESLLNNLSKSHPELAGNRRFFCTSMGLHVNTQPDICLTCSRYPEQNVKPQQGT</sequence>
<dbReference type="Proteomes" id="UP000694546">
    <property type="component" value="Chromosome 6"/>
</dbReference>
<dbReference type="Pfam" id="PF15874">
    <property type="entry name" value="Il2rg"/>
    <property type="match status" value="1"/>
</dbReference>
<organism evidence="1 2">
    <name type="scientific">Gadus morhua</name>
    <name type="common">Atlantic cod</name>
    <dbReference type="NCBI Taxonomy" id="8049"/>
    <lineage>
        <taxon>Eukaryota</taxon>
        <taxon>Metazoa</taxon>
        <taxon>Chordata</taxon>
        <taxon>Craniata</taxon>
        <taxon>Vertebrata</taxon>
        <taxon>Euteleostomi</taxon>
        <taxon>Actinopterygii</taxon>
        <taxon>Neopterygii</taxon>
        <taxon>Teleostei</taxon>
        <taxon>Neoteleostei</taxon>
        <taxon>Acanthomorphata</taxon>
        <taxon>Zeiogadaria</taxon>
        <taxon>Gadariae</taxon>
        <taxon>Gadiformes</taxon>
        <taxon>Gadoidei</taxon>
        <taxon>Gadidae</taxon>
        <taxon>Gadus</taxon>
    </lineage>
</organism>
<evidence type="ECO:0000313" key="1">
    <source>
        <dbReference type="Ensembl" id="ENSGMOP00000057328.1"/>
    </source>
</evidence>
<dbReference type="OMA" id="PENVCHY"/>